<dbReference type="Pfam" id="PF15781">
    <property type="entry name" value="ParE-like_toxin"/>
    <property type="match status" value="1"/>
</dbReference>
<dbReference type="Proteomes" id="UP000007434">
    <property type="component" value="Chromosome"/>
</dbReference>
<protein>
    <recommendedName>
        <fullName evidence="4">Plasmid stabilization system</fullName>
    </recommendedName>
</protein>
<keyword evidence="1" id="KW-0175">Coiled coil</keyword>
<dbReference type="Gene3D" id="3.30.2310.20">
    <property type="entry name" value="RelE-like"/>
    <property type="match status" value="1"/>
</dbReference>
<dbReference type="RefSeq" id="WP_013405156.1">
    <property type="nucleotide sequence ID" value="NC_014654.1"/>
</dbReference>
<dbReference type="HOGENOM" id="CLU_2246206_0_0_9"/>
<name>E4RLX6_HALHG</name>
<reference evidence="2 3" key="1">
    <citation type="submission" date="2010-11" db="EMBL/GenBank/DDBJ databases">
        <title>Complete sequence of Halanaerobium sp. sapolanicus.</title>
        <authorList>
            <consortium name="US DOE Joint Genome Institute"/>
            <person name="Lucas S."/>
            <person name="Copeland A."/>
            <person name="Lapidus A."/>
            <person name="Cheng J.-F."/>
            <person name="Bruce D."/>
            <person name="Goodwin L."/>
            <person name="Pitluck S."/>
            <person name="Davenport K."/>
            <person name="Detter J.C."/>
            <person name="Han C."/>
            <person name="Tapia R."/>
            <person name="Land M."/>
            <person name="Hauser L."/>
            <person name="Jeffries C."/>
            <person name="Kyrpides N."/>
            <person name="Ivanova N."/>
            <person name="Mikhailova N."/>
            <person name="Begemann M.B."/>
            <person name="Mormile M.R."/>
            <person name="Wall J.D."/>
            <person name="Elias D.A."/>
            <person name="Woyke T."/>
        </authorList>
    </citation>
    <scope>NUCLEOTIDE SEQUENCE [LARGE SCALE GENOMIC DNA]</scope>
    <source>
        <strain evidence="3">sapolanicus</strain>
    </source>
</reference>
<dbReference type="OrthoDB" id="2112569at2"/>
<evidence type="ECO:0000256" key="1">
    <source>
        <dbReference type="SAM" id="Coils"/>
    </source>
</evidence>
<proteinExistence type="predicted"/>
<dbReference type="eggNOG" id="COG2026">
    <property type="taxonomic scope" value="Bacteria"/>
</dbReference>
<gene>
    <name evidence="2" type="ordered locus">Halsa_0602</name>
</gene>
<sequence length="104" mass="12068">MSDYSIEIIHLIKNDLKKLKHQKEDAINQIISLENNPVKKSKSLSGILKGLRSFQFTLADGQYRAIFKILEDNKVYLLIIIGSRQNIYLEAKRRVKSLKKQVLI</sequence>
<evidence type="ECO:0008006" key="4">
    <source>
        <dbReference type="Google" id="ProtNLM"/>
    </source>
</evidence>
<keyword evidence="3" id="KW-1185">Reference proteome</keyword>
<reference evidence="2 3" key="2">
    <citation type="journal article" date="2011" name="J. Bacteriol.">
        <title>Complete Genome Sequence of the Haloalkaliphilic, Hydrogen Producing Halanaerobium hydrogenoformans.</title>
        <authorList>
            <person name="Brown S.D."/>
            <person name="Begemann M.B."/>
            <person name="Mormile M.R."/>
            <person name="Wall J.D."/>
            <person name="Han C.S."/>
            <person name="Goodwin L.A."/>
            <person name="Pitluck S."/>
            <person name="Land M.L."/>
            <person name="Hauser L.J."/>
            <person name="Elias D.A."/>
        </authorList>
    </citation>
    <scope>NUCLEOTIDE SEQUENCE [LARGE SCALE GENOMIC DNA]</scope>
    <source>
        <strain evidence="3">sapolanicus</strain>
    </source>
</reference>
<accession>E4RLX6</accession>
<dbReference type="EMBL" id="CP002304">
    <property type="protein sequence ID" value="ADQ14059.1"/>
    <property type="molecule type" value="Genomic_DNA"/>
</dbReference>
<evidence type="ECO:0000313" key="2">
    <source>
        <dbReference type="EMBL" id="ADQ14059.1"/>
    </source>
</evidence>
<dbReference type="InterPro" id="IPR035093">
    <property type="entry name" value="RelE/ParE_toxin_dom_sf"/>
</dbReference>
<feature type="coiled-coil region" evidence="1">
    <location>
        <begin position="9"/>
        <end position="36"/>
    </location>
</feature>
<evidence type="ECO:0000313" key="3">
    <source>
        <dbReference type="Proteomes" id="UP000007434"/>
    </source>
</evidence>
<organism evidence="2 3">
    <name type="scientific">Halanaerobium hydrogeniformans</name>
    <name type="common">Halanaerobium sp. (strain sapolanicus)</name>
    <dbReference type="NCBI Taxonomy" id="656519"/>
    <lineage>
        <taxon>Bacteria</taxon>
        <taxon>Bacillati</taxon>
        <taxon>Bacillota</taxon>
        <taxon>Clostridia</taxon>
        <taxon>Halanaerobiales</taxon>
        <taxon>Halanaerobiaceae</taxon>
        <taxon>Halanaerobium</taxon>
    </lineage>
</organism>
<dbReference type="AlphaFoldDB" id="E4RLX6"/>
<dbReference type="SUPFAM" id="SSF143011">
    <property type="entry name" value="RelE-like"/>
    <property type="match status" value="1"/>
</dbReference>
<dbReference type="InterPro" id="IPR031552">
    <property type="entry name" value="ParE-like_toxin"/>
</dbReference>
<dbReference type="KEGG" id="has:Halsa_0602"/>